<gene>
    <name evidence="2" type="ORF">EDC29_102305</name>
</gene>
<evidence type="ECO:0000259" key="1">
    <source>
        <dbReference type="Pfam" id="PF18733"/>
    </source>
</evidence>
<name>A0A4R4AGL7_MARGR</name>
<proteinExistence type="predicted"/>
<organism evidence="2 3">
    <name type="scientific">Marichromatium gracile</name>
    <name type="common">Chromatium gracile</name>
    <dbReference type="NCBI Taxonomy" id="1048"/>
    <lineage>
        <taxon>Bacteria</taxon>
        <taxon>Pseudomonadati</taxon>
        <taxon>Pseudomonadota</taxon>
        <taxon>Gammaproteobacteria</taxon>
        <taxon>Chromatiales</taxon>
        <taxon>Chromatiaceae</taxon>
        <taxon>Marichromatium</taxon>
    </lineage>
</organism>
<comment type="caution">
    <text evidence="2">The sequence shown here is derived from an EMBL/GenBank/DDBJ whole genome shotgun (WGS) entry which is preliminary data.</text>
</comment>
<dbReference type="Pfam" id="PF18733">
    <property type="entry name" value="HEPN_LA2681"/>
    <property type="match status" value="1"/>
</dbReference>
<dbReference type="InterPro" id="IPR011990">
    <property type="entry name" value="TPR-like_helical_dom_sf"/>
</dbReference>
<dbReference type="AlphaFoldDB" id="A0A4R4AGL7"/>
<sequence length="564" mass="66993">MVMTIDEINDLSEEADLHILNRDYEALESLIERLTSKDFDFEHPLYEAHYLYTIANCYSVLYEDRRVEWYSDDLMKAIIYYRKSLHRIPKPDWNDMPENIQAFNNLKSMVLTNLANHLSSQGRVLCCIPFYDEAIAINRKIEAIASKARNQLFLGESLYDNGHKEYHYFIAYRLTKEATDNIEELYPEHRVDLERDGCLIKFKEWFEENFEESSFDYFSAEYNSSKTRKEKQYLQWCARNKLFINDLNDVCDFEISHQDVLALPSFSQSINSTLTMHEELAYHGNFDEIKNDYCYARYLFFTAHSIPDEEQHFYNSTYRHIDDMSHSINNLKVSHYKTSFRILYSLFDKIAYLVSRFFDLNDIKDDNMISIDNLFRDFKSSNWRKNWKPNKKLGTSDNHFIHALFYILKDIRDVKDTSSVSKWIDPDAKAFSEIRNAMEHRSLKIVDDFGYELTTSHNSYHESELEKLNLKIKRIREQLQSPLPPEESKTLESDLEKLESDLYEKKKLSSHSLLIPMSQFESRLMTLIKLARNSIIYLSLSIHLEEKKRPNDKIYLPMGVPLKD</sequence>
<dbReference type="InterPro" id="IPR040826">
    <property type="entry name" value="HEPN_LA2681"/>
</dbReference>
<protein>
    <recommendedName>
        <fullName evidence="1">LA2681-like HEPN domain-containing protein</fullName>
    </recommendedName>
</protein>
<dbReference type="Gene3D" id="1.25.40.10">
    <property type="entry name" value="Tetratricopeptide repeat domain"/>
    <property type="match status" value="1"/>
</dbReference>
<accession>A0A4R4AGL7</accession>
<dbReference type="Proteomes" id="UP000295247">
    <property type="component" value="Unassembled WGS sequence"/>
</dbReference>
<dbReference type="EMBL" id="SMDC01000002">
    <property type="protein sequence ID" value="TCW38412.1"/>
    <property type="molecule type" value="Genomic_DNA"/>
</dbReference>
<feature type="domain" description="LA2681-like HEPN" evidence="1">
    <location>
        <begin position="277"/>
        <end position="471"/>
    </location>
</feature>
<reference evidence="2 3" key="1">
    <citation type="submission" date="2019-03" db="EMBL/GenBank/DDBJ databases">
        <title>Genomic Encyclopedia of Type Strains, Phase IV (KMG-IV): sequencing the most valuable type-strain genomes for metagenomic binning, comparative biology and taxonomic classification.</title>
        <authorList>
            <person name="Goeker M."/>
        </authorList>
    </citation>
    <scope>NUCLEOTIDE SEQUENCE [LARGE SCALE GENOMIC DNA]</scope>
    <source>
        <strain evidence="2 3">DSM 203</strain>
    </source>
</reference>
<evidence type="ECO:0000313" key="3">
    <source>
        <dbReference type="Proteomes" id="UP000295247"/>
    </source>
</evidence>
<evidence type="ECO:0000313" key="2">
    <source>
        <dbReference type="EMBL" id="TCW38412.1"/>
    </source>
</evidence>